<feature type="non-terminal residue" evidence="1">
    <location>
        <position position="1"/>
    </location>
</feature>
<comment type="caution">
    <text evidence="1">The sequence shown here is derived from an EMBL/GenBank/DDBJ whole genome shotgun (WGS) entry which is preliminary data.</text>
</comment>
<name>X1SIE4_9ZZZZ</name>
<evidence type="ECO:0000313" key="1">
    <source>
        <dbReference type="EMBL" id="GAI92797.1"/>
    </source>
</evidence>
<organism evidence="1">
    <name type="scientific">marine sediment metagenome</name>
    <dbReference type="NCBI Taxonomy" id="412755"/>
    <lineage>
        <taxon>unclassified sequences</taxon>
        <taxon>metagenomes</taxon>
        <taxon>ecological metagenomes</taxon>
    </lineage>
</organism>
<reference evidence="1" key="1">
    <citation type="journal article" date="2014" name="Front. Microbiol.">
        <title>High frequency of phylogenetically diverse reductive dehalogenase-homologous genes in deep subseafloor sedimentary metagenomes.</title>
        <authorList>
            <person name="Kawai M."/>
            <person name="Futagami T."/>
            <person name="Toyoda A."/>
            <person name="Takaki Y."/>
            <person name="Nishi S."/>
            <person name="Hori S."/>
            <person name="Arai W."/>
            <person name="Tsubouchi T."/>
            <person name="Morono Y."/>
            <person name="Uchiyama I."/>
            <person name="Ito T."/>
            <person name="Fujiyama A."/>
            <person name="Inagaki F."/>
            <person name="Takami H."/>
        </authorList>
    </citation>
    <scope>NUCLEOTIDE SEQUENCE</scope>
    <source>
        <strain evidence="1">Expedition CK06-06</strain>
    </source>
</reference>
<dbReference type="EMBL" id="BARW01020540">
    <property type="protein sequence ID" value="GAI92797.1"/>
    <property type="molecule type" value="Genomic_DNA"/>
</dbReference>
<sequence>VLIRLYVGSRYTGPFFSSQKEFEPFGTLSYNINARVTKADIFPPPSPTLTVDVTGVDDNGHSIDIRITIPVILEN</sequence>
<gene>
    <name evidence="1" type="ORF">S12H4_34677</name>
</gene>
<accession>X1SIE4</accession>
<protein>
    <submittedName>
        <fullName evidence="1">Uncharacterized protein</fullName>
    </submittedName>
</protein>
<dbReference type="AlphaFoldDB" id="X1SIE4"/>
<proteinExistence type="predicted"/>